<evidence type="ECO:0000313" key="8">
    <source>
        <dbReference type="EMBL" id="CAL5135442.1"/>
    </source>
</evidence>
<dbReference type="CDD" id="cd00179">
    <property type="entry name" value="SynN"/>
    <property type="match status" value="1"/>
</dbReference>
<dbReference type="InterPro" id="IPR010989">
    <property type="entry name" value="SNARE"/>
</dbReference>
<keyword evidence="5 6" id="KW-0472">Membrane</keyword>
<dbReference type="GO" id="GO:0000149">
    <property type="term" value="F:SNARE binding"/>
    <property type="evidence" value="ECO:0007669"/>
    <property type="project" value="TreeGrafter"/>
</dbReference>
<dbReference type="GO" id="GO:0006886">
    <property type="term" value="P:intracellular protein transport"/>
    <property type="evidence" value="ECO:0007669"/>
    <property type="project" value="TreeGrafter"/>
</dbReference>
<dbReference type="GO" id="GO:0005886">
    <property type="term" value="C:plasma membrane"/>
    <property type="evidence" value="ECO:0007669"/>
    <property type="project" value="TreeGrafter"/>
</dbReference>
<evidence type="ECO:0000256" key="6">
    <source>
        <dbReference type="SAM" id="Phobius"/>
    </source>
</evidence>
<evidence type="ECO:0000256" key="4">
    <source>
        <dbReference type="ARBA" id="ARBA00022989"/>
    </source>
</evidence>
<dbReference type="SUPFAM" id="SSF47661">
    <property type="entry name" value="t-snare proteins"/>
    <property type="match status" value="1"/>
</dbReference>
<dbReference type="GO" id="GO:0006906">
    <property type="term" value="P:vesicle fusion"/>
    <property type="evidence" value="ECO:0007669"/>
    <property type="project" value="TreeGrafter"/>
</dbReference>
<dbReference type="PANTHER" id="PTHR19957">
    <property type="entry name" value="SYNTAXIN"/>
    <property type="match status" value="1"/>
</dbReference>
<proteinExistence type="inferred from homology"/>
<dbReference type="Proteomes" id="UP001497525">
    <property type="component" value="Unassembled WGS sequence"/>
</dbReference>
<accession>A0AAV2TJ69</accession>
<dbReference type="InterPro" id="IPR045242">
    <property type="entry name" value="Syntaxin"/>
</dbReference>
<dbReference type="InterPro" id="IPR006011">
    <property type="entry name" value="Syntaxin_N"/>
</dbReference>
<reference evidence="8" key="1">
    <citation type="submission" date="2024-06" db="EMBL/GenBank/DDBJ databases">
        <authorList>
            <person name="Liu X."/>
            <person name="Lenzi L."/>
            <person name="Haldenby T S."/>
            <person name="Uol C."/>
        </authorList>
    </citation>
    <scope>NUCLEOTIDE SEQUENCE</scope>
</reference>
<dbReference type="EMBL" id="CAXLJL010000267">
    <property type="protein sequence ID" value="CAL5135442.1"/>
    <property type="molecule type" value="Genomic_DNA"/>
</dbReference>
<dbReference type="Gene3D" id="1.20.58.70">
    <property type="match status" value="1"/>
</dbReference>
<comment type="subcellular location">
    <subcellularLocation>
        <location evidence="1">Membrane</location>
        <topology evidence="1">Single-pass type IV membrane protein</topology>
    </subcellularLocation>
</comment>
<dbReference type="PROSITE" id="PS50192">
    <property type="entry name" value="T_SNARE"/>
    <property type="match status" value="1"/>
</dbReference>
<evidence type="ECO:0000256" key="1">
    <source>
        <dbReference type="ARBA" id="ARBA00004211"/>
    </source>
</evidence>
<dbReference type="PANTHER" id="PTHR19957:SF307">
    <property type="entry name" value="PROTEIN SSO1-RELATED"/>
    <property type="match status" value="1"/>
</dbReference>
<dbReference type="AlphaFoldDB" id="A0AAV2TJ69"/>
<name>A0AAV2TJ69_CALDB</name>
<dbReference type="CDD" id="cd15848">
    <property type="entry name" value="SNARE_syntaxin1-like"/>
    <property type="match status" value="1"/>
</dbReference>
<evidence type="ECO:0000259" key="7">
    <source>
        <dbReference type="PROSITE" id="PS50192"/>
    </source>
</evidence>
<dbReference type="GO" id="GO:0012505">
    <property type="term" value="C:endomembrane system"/>
    <property type="evidence" value="ECO:0007669"/>
    <property type="project" value="TreeGrafter"/>
</dbReference>
<dbReference type="GO" id="GO:0031201">
    <property type="term" value="C:SNARE complex"/>
    <property type="evidence" value="ECO:0007669"/>
    <property type="project" value="TreeGrafter"/>
</dbReference>
<comment type="similarity">
    <text evidence="2">Belongs to the syntaxin family.</text>
</comment>
<comment type="caution">
    <text evidence="8">The sequence shown here is derived from an EMBL/GenBank/DDBJ whole genome shotgun (WGS) entry which is preliminary data.</text>
</comment>
<dbReference type="GO" id="GO:0006887">
    <property type="term" value="P:exocytosis"/>
    <property type="evidence" value="ECO:0007669"/>
    <property type="project" value="TreeGrafter"/>
</dbReference>
<dbReference type="SMART" id="SM00397">
    <property type="entry name" value="t_SNARE"/>
    <property type="match status" value="1"/>
</dbReference>
<feature type="domain" description="T-SNARE coiled-coil homology" evidence="7">
    <location>
        <begin position="192"/>
        <end position="254"/>
    </location>
</feature>
<gene>
    <name evidence="8" type="ORF">CDAUBV1_LOCUS9584</name>
</gene>
<evidence type="ECO:0000256" key="5">
    <source>
        <dbReference type="ARBA" id="ARBA00023136"/>
    </source>
</evidence>
<organism evidence="8 9">
    <name type="scientific">Calicophoron daubneyi</name>
    <name type="common">Rumen fluke</name>
    <name type="synonym">Paramphistomum daubneyi</name>
    <dbReference type="NCBI Taxonomy" id="300641"/>
    <lineage>
        <taxon>Eukaryota</taxon>
        <taxon>Metazoa</taxon>
        <taxon>Spiralia</taxon>
        <taxon>Lophotrochozoa</taxon>
        <taxon>Platyhelminthes</taxon>
        <taxon>Trematoda</taxon>
        <taxon>Digenea</taxon>
        <taxon>Plagiorchiida</taxon>
        <taxon>Pronocephalata</taxon>
        <taxon>Paramphistomoidea</taxon>
        <taxon>Paramphistomidae</taxon>
        <taxon>Calicophoron</taxon>
    </lineage>
</organism>
<feature type="transmembrane region" description="Helical" evidence="6">
    <location>
        <begin position="279"/>
        <end position="301"/>
    </location>
</feature>
<keyword evidence="3 6" id="KW-0812">Transmembrane</keyword>
<protein>
    <recommendedName>
        <fullName evidence="7">t-SNARE coiled-coil homology domain-containing protein</fullName>
    </recommendedName>
</protein>
<evidence type="ECO:0000256" key="3">
    <source>
        <dbReference type="ARBA" id="ARBA00022692"/>
    </source>
</evidence>
<keyword evidence="4 6" id="KW-1133">Transmembrane helix</keyword>
<dbReference type="SMART" id="SM00503">
    <property type="entry name" value="SynN"/>
    <property type="match status" value="1"/>
</dbReference>
<dbReference type="GO" id="GO:0048278">
    <property type="term" value="P:vesicle docking"/>
    <property type="evidence" value="ECO:0007669"/>
    <property type="project" value="TreeGrafter"/>
</dbReference>
<evidence type="ECO:0000256" key="2">
    <source>
        <dbReference type="ARBA" id="ARBA00009063"/>
    </source>
</evidence>
<dbReference type="Pfam" id="PF00804">
    <property type="entry name" value="Syntaxin"/>
    <property type="match status" value="1"/>
</dbReference>
<dbReference type="GO" id="GO:0005484">
    <property type="term" value="F:SNAP receptor activity"/>
    <property type="evidence" value="ECO:0007669"/>
    <property type="project" value="TreeGrafter"/>
</dbReference>
<dbReference type="Gene3D" id="1.20.5.110">
    <property type="match status" value="1"/>
</dbReference>
<dbReference type="InterPro" id="IPR000727">
    <property type="entry name" value="T_SNARE_dom"/>
</dbReference>
<sequence length="303" mass="34451">MVKDRLPELQSRIKANGDRKVKTSNENANLDSQFLVDASELRQTITELHEHVQEVEKVQRDILASPQQNDKLDERLLSLTKTIRQKAYDVRSALKGFEENQNEKASLLSSALERVKSAQHAAITRQFVDVMNEYNQCQLDYRDKCKSRIQRKLNVAGYSCTESELDDMLEKKNPEIFTQAIMADTEAAKRSLSDIEARHADIMRLEKSIEELRDLFMATALMVDQQSELVDRIEYNFGKAGESVVQAKGQLTQAIGKKRKSRHLSDSRAPPADHSKRKFICLIVLVVLAVIAILVIVASIWGR</sequence>
<evidence type="ECO:0000313" key="9">
    <source>
        <dbReference type="Proteomes" id="UP001497525"/>
    </source>
</evidence>